<dbReference type="PROSITE" id="PS00375">
    <property type="entry name" value="UDPGT"/>
    <property type="match status" value="1"/>
</dbReference>
<dbReference type="Pfam" id="PF00201">
    <property type="entry name" value="UDPGT"/>
    <property type="match status" value="1"/>
</dbReference>
<proteinExistence type="inferred from homology"/>
<evidence type="ECO:0000256" key="2">
    <source>
        <dbReference type="ARBA" id="ARBA00022679"/>
    </source>
</evidence>
<evidence type="ECO:0000256" key="1">
    <source>
        <dbReference type="ARBA" id="ARBA00009995"/>
    </source>
</evidence>
<keyword evidence="2 3" id="KW-0808">Transferase</keyword>
<comment type="similarity">
    <text evidence="1 3">Belongs to the UDP-glycosyltransferase family.</text>
</comment>
<dbReference type="GO" id="GO:0035251">
    <property type="term" value="F:UDP-glucosyltransferase activity"/>
    <property type="evidence" value="ECO:0007669"/>
    <property type="project" value="TreeGrafter"/>
</dbReference>
<dbReference type="Proteomes" id="UP000734854">
    <property type="component" value="Unassembled WGS sequence"/>
</dbReference>
<dbReference type="EC" id="2.4.1.-" evidence="4"/>
<evidence type="ECO:0000313" key="5">
    <source>
        <dbReference type="EMBL" id="KAG6525560.1"/>
    </source>
</evidence>
<reference evidence="5 6" key="1">
    <citation type="submission" date="2020-08" db="EMBL/GenBank/DDBJ databases">
        <title>Plant Genome Project.</title>
        <authorList>
            <person name="Zhang R.-G."/>
        </authorList>
    </citation>
    <scope>NUCLEOTIDE SEQUENCE [LARGE SCALE GENOMIC DNA]</scope>
    <source>
        <tissue evidence="5">Rhizome</tissue>
    </source>
</reference>
<sequence length="475" mass="50327">MAEAIPNLEVDIVVVPFPHAGHIFPATQLSAHFARRNYRVAILLPSSSTAFASPHPLVRPLQIIPLPDPFRVQAKPLEDALDSLLLAFFARNTSLLCVVVDDMLSGLIDTCLAHSVPPVSLFTSGACAAALDYVSWQLDVDALPDSSAAVPIPGLPDDIALTPADILSTRHRPFGGPACPGGPRRQRGVEGADGAIALLINTCGDLERPFLDYVSKAAGKPAWGVGPLLPDSFWRAAAGSTGEGEVRSGKEFGVDVKELVQWLDAKPTGSVIFISFGSLVAPSGEELAQLAAALDDVNLPFVWVMQPEAKASDAMGQPTESGGRLLLQAEEVAKRRQGMVIRGWAPQLLILGHPAVGGFLSHCGWNSTVEAVARGVPILAWPVRGDQHHNAKLVVRHLKVGCAVRRPVDGLSSATAVTKEDLASGIRRLMGDEGIRRRAASARAFFAGGFPESSSSSLDAFLELASSQFRPGFSH</sequence>
<organism evidence="5 6">
    <name type="scientific">Zingiber officinale</name>
    <name type="common">Ginger</name>
    <name type="synonym">Amomum zingiber</name>
    <dbReference type="NCBI Taxonomy" id="94328"/>
    <lineage>
        <taxon>Eukaryota</taxon>
        <taxon>Viridiplantae</taxon>
        <taxon>Streptophyta</taxon>
        <taxon>Embryophyta</taxon>
        <taxon>Tracheophyta</taxon>
        <taxon>Spermatophyta</taxon>
        <taxon>Magnoliopsida</taxon>
        <taxon>Liliopsida</taxon>
        <taxon>Zingiberales</taxon>
        <taxon>Zingiberaceae</taxon>
        <taxon>Zingiber</taxon>
    </lineage>
</organism>
<dbReference type="AlphaFoldDB" id="A0A8J5HIY6"/>
<dbReference type="PANTHER" id="PTHR48047:SF131">
    <property type="entry name" value="GLYCOSYLTRANSFERASE"/>
    <property type="match status" value="1"/>
</dbReference>
<keyword evidence="6" id="KW-1185">Reference proteome</keyword>
<dbReference type="EMBL" id="JACMSC010000004">
    <property type="protein sequence ID" value="KAG6525560.1"/>
    <property type="molecule type" value="Genomic_DNA"/>
</dbReference>
<dbReference type="OrthoDB" id="5835829at2759"/>
<dbReference type="InterPro" id="IPR035595">
    <property type="entry name" value="UDP_glycos_trans_CS"/>
</dbReference>
<dbReference type="FunFam" id="3.40.50.2000:FF:000060">
    <property type="entry name" value="Glycosyltransferase"/>
    <property type="match status" value="1"/>
</dbReference>
<gene>
    <name evidence="5" type="ORF">ZIOFF_015522</name>
</gene>
<comment type="caution">
    <text evidence="5">The sequence shown here is derived from an EMBL/GenBank/DDBJ whole genome shotgun (WGS) entry which is preliminary data.</text>
</comment>
<evidence type="ECO:0000256" key="3">
    <source>
        <dbReference type="RuleBase" id="RU003718"/>
    </source>
</evidence>
<name>A0A8J5HIY6_ZINOF</name>
<evidence type="ECO:0000313" key="6">
    <source>
        <dbReference type="Proteomes" id="UP000734854"/>
    </source>
</evidence>
<protein>
    <recommendedName>
        <fullName evidence="4">Glycosyltransferase</fullName>
        <ecNumber evidence="4">2.4.1.-</ecNumber>
    </recommendedName>
</protein>
<keyword evidence="3" id="KW-0328">Glycosyltransferase</keyword>
<accession>A0A8J5HIY6</accession>
<evidence type="ECO:0000256" key="4">
    <source>
        <dbReference type="RuleBase" id="RU362057"/>
    </source>
</evidence>
<dbReference type="CDD" id="cd03784">
    <property type="entry name" value="GT1_Gtf-like"/>
    <property type="match status" value="1"/>
</dbReference>
<dbReference type="PANTHER" id="PTHR48047">
    <property type="entry name" value="GLYCOSYLTRANSFERASE"/>
    <property type="match status" value="1"/>
</dbReference>
<dbReference type="InterPro" id="IPR002213">
    <property type="entry name" value="UDP_glucos_trans"/>
</dbReference>